<gene>
    <name evidence="1" type="ORF">CEXT_228921</name>
</gene>
<dbReference type="EMBL" id="BPLR01021168">
    <property type="protein sequence ID" value="GIX86766.1"/>
    <property type="molecule type" value="Genomic_DNA"/>
</dbReference>
<accession>A0AAV4NS75</accession>
<dbReference type="AlphaFoldDB" id="A0AAV4NS75"/>
<dbReference type="Proteomes" id="UP001054945">
    <property type="component" value="Unassembled WGS sequence"/>
</dbReference>
<evidence type="ECO:0000313" key="1">
    <source>
        <dbReference type="EMBL" id="GIX86766.1"/>
    </source>
</evidence>
<reference evidence="1 2" key="1">
    <citation type="submission" date="2021-06" db="EMBL/GenBank/DDBJ databases">
        <title>Caerostris extrusa draft genome.</title>
        <authorList>
            <person name="Kono N."/>
            <person name="Arakawa K."/>
        </authorList>
    </citation>
    <scope>NUCLEOTIDE SEQUENCE [LARGE SCALE GENOMIC DNA]</scope>
</reference>
<proteinExistence type="predicted"/>
<name>A0AAV4NS75_CAEEX</name>
<evidence type="ECO:0000313" key="2">
    <source>
        <dbReference type="Proteomes" id="UP001054945"/>
    </source>
</evidence>
<protein>
    <submittedName>
        <fullName evidence="1">Uncharacterized protein</fullName>
    </submittedName>
</protein>
<sequence>MEKRDGLCKIGMAERTSDLSDSNGVNDADGLQGAKVCSGLTCEWRYETCSKVGRCECANLGLLSSISFRLTHPSLLYFRNGSPTTNVCVFSFNASEQGADISSRP</sequence>
<keyword evidence="2" id="KW-1185">Reference proteome</keyword>
<organism evidence="1 2">
    <name type="scientific">Caerostris extrusa</name>
    <name type="common">Bark spider</name>
    <name type="synonym">Caerostris bankana</name>
    <dbReference type="NCBI Taxonomy" id="172846"/>
    <lineage>
        <taxon>Eukaryota</taxon>
        <taxon>Metazoa</taxon>
        <taxon>Ecdysozoa</taxon>
        <taxon>Arthropoda</taxon>
        <taxon>Chelicerata</taxon>
        <taxon>Arachnida</taxon>
        <taxon>Araneae</taxon>
        <taxon>Araneomorphae</taxon>
        <taxon>Entelegynae</taxon>
        <taxon>Araneoidea</taxon>
        <taxon>Araneidae</taxon>
        <taxon>Caerostris</taxon>
    </lineage>
</organism>
<comment type="caution">
    <text evidence="1">The sequence shown here is derived from an EMBL/GenBank/DDBJ whole genome shotgun (WGS) entry which is preliminary data.</text>
</comment>